<keyword evidence="1" id="KW-0812">Transmembrane</keyword>
<evidence type="ECO:0000313" key="2">
    <source>
        <dbReference type="Proteomes" id="UP000887572"/>
    </source>
</evidence>
<evidence type="ECO:0000313" key="3">
    <source>
        <dbReference type="WBParaSite" id="Gr19_v10_g14626.t1"/>
    </source>
</evidence>
<protein>
    <submittedName>
        <fullName evidence="3">EF-hand domain-containing protein</fullName>
    </submittedName>
</protein>
<keyword evidence="2" id="KW-1185">Reference proteome</keyword>
<feature type="transmembrane region" description="Helical" evidence="1">
    <location>
        <begin position="236"/>
        <end position="258"/>
    </location>
</feature>
<sequence>MFDKNGSISLNEVVDHLGSKLDNGTAAATNVAKNVSWFAEFDRSGNNQIEPEGFDRLLIGGKSEYSLKAIEMVSKVFKLFILNAIVRFSLAENETLCFAGIQYNDNQYNDKELPLYFDVIFEKSGKFKKMLNNQTLETCDDNVLECVTKYCTEDDGYDVFRINGCGIANGTTDDRHPTDECSKYSAFDEMCDTKNGQILKCNHTTGTKSNSARLKLNVKPGNCTTRPNRLKSCADAVPLSVTLSFMLLLLLLLGVLSIHL</sequence>
<proteinExistence type="predicted"/>
<accession>A0A914H9Y9</accession>
<name>A0A914H9Y9_GLORO</name>
<keyword evidence="1" id="KW-0472">Membrane</keyword>
<evidence type="ECO:0000256" key="1">
    <source>
        <dbReference type="SAM" id="Phobius"/>
    </source>
</evidence>
<dbReference type="AlphaFoldDB" id="A0A914H9Y9"/>
<reference evidence="3" key="1">
    <citation type="submission" date="2022-11" db="UniProtKB">
        <authorList>
            <consortium name="WormBaseParasite"/>
        </authorList>
    </citation>
    <scope>IDENTIFICATION</scope>
</reference>
<dbReference type="WBParaSite" id="Gr19_v10_g14626.t1">
    <property type="protein sequence ID" value="Gr19_v10_g14626.t1"/>
    <property type="gene ID" value="Gr19_v10_g14626"/>
</dbReference>
<organism evidence="2 3">
    <name type="scientific">Globodera rostochiensis</name>
    <name type="common">Golden nematode worm</name>
    <name type="synonym">Heterodera rostochiensis</name>
    <dbReference type="NCBI Taxonomy" id="31243"/>
    <lineage>
        <taxon>Eukaryota</taxon>
        <taxon>Metazoa</taxon>
        <taxon>Ecdysozoa</taxon>
        <taxon>Nematoda</taxon>
        <taxon>Chromadorea</taxon>
        <taxon>Rhabditida</taxon>
        <taxon>Tylenchina</taxon>
        <taxon>Tylenchomorpha</taxon>
        <taxon>Tylenchoidea</taxon>
        <taxon>Heteroderidae</taxon>
        <taxon>Heteroderinae</taxon>
        <taxon>Globodera</taxon>
    </lineage>
</organism>
<dbReference type="Proteomes" id="UP000887572">
    <property type="component" value="Unplaced"/>
</dbReference>
<keyword evidence="1" id="KW-1133">Transmembrane helix</keyword>